<comment type="similarity">
    <text evidence="1 4">Belongs to the glycosyl hydrolase 5 (cellulase A) family.</text>
</comment>
<dbReference type="Proteomes" id="UP001178507">
    <property type="component" value="Unassembled WGS sequence"/>
</dbReference>
<evidence type="ECO:0000256" key="2">
    <source>
        <dbReference type="ARBA" id="ARBA00022801"/>
    </source>
</evidence>
<dbReference type="InterPro" id="IPR001547">
    <property type="entry name" value="Glyco_hydro_5"/>
</dbReference>
<evidence type="ECO:0000313" key="7">
    <source>
        <dbReference type="EMBL" id="CAJ1398580.1"/>
    </source>
</evidence>
<sequence>MEQNRDALAKPWEGVNLGGWLLLEPGPSYPLFTHHLQKDKSEARCEWDLMKVMRETMGKPGACEAIKSHRETHTTKADFQRIRACGLNAVRLPVGYWVVTEPRPREPYVGRALEYVDRAVAWAEELGLQIVLDLHGCPGGESPEAPCGRRQRPESRWNWRHWDFAASLNVLQVLAKRYASRACVTGLAVCNEPSGEIPAKALISYYSRAVDVIRKAGMDASRVAVVLPVFQRPEGEEAFMAQWTKTTRGRHRNVCFDVHCYHCFENLFHGKTFAQQLRAVQENIGMFKRYPMVAGEWALCLGRATWNTCGDMDEDKVMSIFAAQQLEAFRTASHGSFFWNWKEDPENKDWHFQQAYDQGLLKRAPLALPSWDGTGEDPLEEMLHPSPEDPVVYYGDTVFLRVFHGMYIDVQGRSVDCRWSDKGEWQAFSFCEVLKDGKSVESTRRAVRHRDVVRIRASNNHYLSVTGDAAQGAAVVASRAKRSQEGEFEVFLENSAVLKHRGIAYFLSRASATVLDADDASDGVFARWADFGHWQAVAVERPSELQRPVALPSPRNRSKGHSGHSGHRGSKDSPVRDGPALKRKAEALTCAD</sequence>
<evidence type="ECO:0000256" key="5">
    <source>
        <dbReference type="SAM" id="MobiDB-lite"/>
    </source>
</evidence>
<feature type="compositionally biased region" description="Basic and acidic residues" evidence="5">
    <location>
        <begin position="569"/>
        <end position="586"/>
    </location>
</feature>
<feature type="region of interest" description="Disordered" evidence="5">
    <location>
        <begin position="544"/>
        <end position="592"/>
    </location>
</feature>
<evidence type="ECO:0000259" key="6">
    <source>
        <dbReference type="Pfam" id="PF00150"/>
    </source>
</evidence>
<evidence type="ECO:0000313" key="8">
    <source>
        <dbReference type="Proteomes" id="UP001178507"/>
    </source>
</evidence>
<keyword evidence="2 4" id="KW-0378">Hydrolase</keyword>
<dbReference type="GO" id="GO:0009251">
    <property type="term" value="P:glucan catabolic process"/>
    <property type="evidence" value="ECO:0007669"/>
    <property type="project" value="TreeGrafter"/>
</dbReference>
<dbReference type="AlphaFoldDB" id="A0AA36J4U4"/>
<dbReference type="PANTHER" id="PTHR31297:SF43">
    <property type="entry name" value="GLUCAN 1,3-BETA-GLUCOSIDASE 3"/>
    <property type="match status" value="1"/>
</dbReference>
<dbReference type="Pfam" id="PF00150">
    <property type="entry name" value="Cellulase"/>
    <property type="match status" value="1"/>
</dbReference>
<dbReference type="GO" id="GO:0005576">
    <property type="term" value="C:extracellular region"/>
    <property type="evidence" value="ECO:0007669"/>
    <property type="project" value="TreeGrafter"/>
</dbReference>
<organism evidence="7 8">
    <name type="scientific">Effrenium voratum</name>
    <dbReference type="NCBI Taxonomy" id="2562239"/>
    <lineage>
        <taxon>Eukaryota</taxon>
        <taxon>Sar</taxon>
        <taxon>Alveolata</taxon>
        <taxon>Dinophyceae</taxon>
        <taxon>Suessiales</taxon>
        <taxon>Symbiodiniaceae</taxon>
        <taxon>Effrenium</taxon>
    </lineage>
</organism>
<evidence type="ECO:0000256" key="3">
    <source>
        <dbReference type="ARBA" id="ARBA00023295"/>
    </source>
</evidence>
<dbReference type="PANTHER" id="PTHR31297">
    <property type="entry name" value="GLUCAN ENDO-1,6-BETA-GLUCOSIDASE B"/>
    <property type="match status" value="1"/>
</dbReference>
<reference evidence="7" key="1">
    <citation type="submission" date="2023-08" db="EMBL/GenBank/DDBJ databases">
        <authorList>
            <person name="Chen Y."/>
            <person name="Shah S."/>
            <person name="Dougan E. K."/>
            <person name="Thang M."/>
            <person name="Chan C."/>
        </authorList>
    </citation>
    <scope>NUCLEOTIDE SEQUENCE</scope>
</reference>
<keyword evidence="8" id="KW-1185">Reference proteome</keyword>
<gene>
    <name evidence="7" type="ORF">EVOR1521_LOCUS22338</name>
</gene>
<protein>
    <recommendedName>
        <fullName evidence="6">Glycoside hydrolase family 5 domain-containing protein</fullName>
    </recommendedName>
</protein>
<name>A0AA36J4U4_9DINO</name>
<dbReference type="GO" id="GO:0009986">
    <property type="term" value="C:cell surface"/>
    <property type="evidence" value="ECO:0007669"/>
    <property type="project" value="TreeGrafter"/>
</dbReference>
<feature type="compositionally biased region" description="Basic residues" evidence="5">
    <location>
        <begin position="556"/>
        <end position="568"/>
    </location>
</feature>
<proteinExistence type="inferred from homology"/>
<dbReference type="EMBL" id="CAUJNA010003305">
    <property type="protein sequence ID" value="CAJ1398580.1"/>
    <property type="molecule type" value="Genomic_DNA"/>
</dbReference>
<dbReference type="InterPro" id="IPR050386">
    <property type="entry name" value="Glycosyl_hydrolase_5"/>
</dbReference>
<dbReference type="GO" id="GO:0046557">
    <property type="term" value="F:glucan endo-1,6-beta-glucosidase activity"/>
    <property type="evidence" value="ECO:0007669"/>
    <property type="project" value="TreeGrafter"/>
</dbReference>
<dbReference type="Gene3D" id="2.80.10.50">
    <property type="match status" value="1"/>
</dbReference>
<evidence type="ECO:0000256" key="4">
    <source>
        <dbReference type="RuleBase" id="RU361153"/>
    </source>
</evidence>
<evidence type="ECO:0000256" key="1">
    <source>
        <dbReference type="ARBA" id="ARBA00005641"/>
    </source>
</evidence>
<accession>A0AA36J4U4</accession>
<comment type="caution">
    <text evidence="7">The sequence shown here is derived from an EMBL/GenBank/DDBJ whole genome shotgun (WGS) entry which is preliminary data.</text>
</comment>
<dbReference type="Gene3D" id="3.20.20.80">
    <property type="entry name" value="Glycosidases"/>
    <property type="match status" value="1"/>
</dbReference>
<feature type="domain" description="Glycoside hydrolase family 5" evidence="6">
    <location>
        <begin position="69"/>
        <end position="343"/>
    </location>
</feature>
<dbReference type="InterPro" id="IPR017853">
    <property type="entry name" value="GH"/>
</dbReference>
<dbReference type="SUPFAM" id="SSF51445">
    <property type="entry name" value="(Trans)glycosidases"/>
    <property type="match status" value="1"/>
</dbReference>
<keyword evidence="3 4" id="KW-0326">Glycosidase</keyword>